<accession>A0ABV8IRU4</accession>
<dbReference type="RefSeq" id="WP_378067315.1">
    <property type="nucleotide sequence ID" value="NZ_JBHSBL010000015.1"/>
</dbReference>
<gene>
    <name evidence="2" type="ORF">ACFO0C_15545</name>
</gene>
<proteinExistence type="predicted"/>
<feature type="transmembrane region" description="Helical" evidence="1">
    <location>
        <begin position="21"/>
        <end position="44"/>
    </location>
</feature>
<organism evidence="2 3">
    <name type="scientific">Actinoplanes subglobosus</name>
    <dbReference type="NCBI Taxonomy" id="1547892"/>
    <lineage>
        <taxon>Bacteria</taxon>
        <taxon>Bacillati</taxon>
        <taxon>Actinomycetota</taxon>
        <taxon>Actinomycetes</taxon>
        <taxon>Micromonosporales</taxon>
        <taxon>Micromonosporaceae</taxon>
        <taxon>Actinoplanes</taxon>
    </lineage>
</organism>
<protein>
    <submittedName>
        <fullName evidence="2">Uncharacterized protein</fullName>
    </submittedName>
</protein>
<keyword evidence="3" id="KW-1185">Reference proteome</keyword>
<evidence type="ECO:0000256" key="1">
    <source>
        <dbReference type="SAM" id="Phobius"/>
    </source>
</evidence>
<dbReference type="EMBL" id="JBHSBL010000015">
    <property type="protein sequence ID" value="MFC4066346.1"/>
    <property type="molecule type" value="Genomic_DNA"/>
</dbReference>
<keyword evidence="1" id="KW-0472">Membrane</keyword>
<name>A0ABV8IRU4_9ACTN</name>
<feature type="transmembrane region" description="Helical" evidence="1">
    <location>
        <begin position="56"/>
        <end position="73"/>
    </location>
</feature>
<evidence type="ECO:0000313" key="3">
    <source>
        <dbReference type="Proteomes" id="UP001595867"/>
    </source>
</evidence>
<dbReference type="Proteomes" id="UP001595867">
    <property type="component" value="Unassembled WGS sequence"/>
</dbReference>
<comment type="caution">
    <text evidence="2">The sequence shown here is derived from an EMBL/GenBank/DDBJ whole genome shotgun (WGS) entry which is preliminary data.</text>
</comment>
<keyword evidence="1" id="KW-1133">Transmembrane helix</keyword>
<reference evidence="3" key="1">
    <citation type="journal article" date="2019" name="Int. J. Syst. Evol. Microbiol.">
        <title>The Global Catalogue of Microorganisms (GCM) 10K type strain sequencing project: providing services to taxonomists for standard genome sequencing and annotation.</title>
        <authorList>
            <consortium name="The Broad Institute Genomics Platform"/>
            <consortium name="The Broad Institute Genome Sequencing Center for Infectious Disease"/>
            <person name="Wu L."/>
            <person name="Ma J."/>
        </authorList>
    </citation>
    <scope>NUCLEOTIDE SEQUENCE [LARGE SCALE GENOMIC DNA]</scope>
    <source>
        <strain evidence="3">TBRC 5832</strain>
    </source>
</reference>
<sequence length="74" mass="7680">MIRERGSSAYRRASIGYHLAALAAATTISAFAAAVFAALLARAWLLPGRPMTPKQVGLVEIAASLLILLTVGAT</sequence>
<evidence type="ECO:0000313" key="2">
    <source>
        <dbReference type="EMBL" id="MFC4066346.1"/>
    </source>
</evidence>
<keyword evidence="1" id="KW-0812">Transmembrane</keyword>